<gene>
    <name evidence="2" type="ORF">BCR34DRAFT_577509</name>
</gene>
<comment type="caution">
    <text evidence="2">The sequence shown here is derived from an EMBL/GenBank/DDBJ whole genome shotgun (WGS) entry which is preliminary data.</text>
</comment>
<reference evidence="2 3" key="1">
    <citation type="submission" date="2016-07" db="EMBL/GenBank/DDBJ databases">
        <title>Pervasive Adenine N6-methylation of Active Genes in Fungi.</title>
        <authorList>
            <consortium name="DOE Joint Genome Institute"/>
            <person name="Mondo S.J."/>
            <person name="Dannebaum R.O."/>
            <person name="Kuo R.C."/>
            <person name="Labutti K."/>
            <person name="Haridas S."/>
            <person name="Kuo A."/>
            <person name="Salamov A."/>
            <person name="Ahrendt S.R."/>
            <person name="Lipzen A."/>
            <person name="Sullivan W."/>
            <person name="Andreopoulos W.B."/>
            <person name="Clum A."/>
            <person name="Lindquist E."/>
            <person name="Daum C."/>
            <person name="Ramamoorthy G.K."/>
            <person name="Gryganskyi A."/>
            <person name="Culley D."/>
            <person name="Magnuson J.K."/>
            <person name="James T.Y."/>
            <person name="O'Malley M.A."/>
            <person name="Stajich J.E."/>
            <person name="Spatafora J.W."/>
            <person name="Visel A."/>
            <person name="Grigoriev I.V."/>
        </authorList>
    </citation>
    <scope>NUCLEOTIDE SEQUENCE [LARGE SCALE GENOMIC DNA]</scope>
    <source>
        <strain evidence="2 3">CBS 115471</strain>
    </source>
</reference>
<feature type="compositionally biased region" description="Pro residues" evidence="1">
    <location>
        <begin position="32"/>
        <end position="46"/>
    </location>
</feature>
<evidence type="ECO:0000256" key="1">
    <source>
        <dbReference type="SAM" id="MobiDB-lite"/>
    </source>
</evidence>
<dbReference type="OrthoDB" id="2103031at2759"/>
<sequence>MGWLWSSSDSSPAKNNLDPSLRDFLANEAPTGPKPSLPSKPAPAPAKTPETPKPSSSSPASTPPTSAVPPQSQFKDGRYADLWRNYTPQEVLDERGKTEQDKLRDIVDSYNNRKRDVGRVALENCALEYLEQYNCFKNPSWYQVSTVCHAETRKFNKCYDLQTKFLKALGYLTMERRTEEESERIQMHADKLYQQLVEQEKLIQKAREEGKPIPKFESVLSKQNLDNTVAGKSGGTADGETDIWSQLTQAKREEYEKKLSSLPPEEQEIEKRMLIGELEAQSGMVKKVGAVFVEERINRMKRKEAGQATIGDTIKHLWGWK</sequence>
<dbReference type="AlphaFoldDB" id="A0A1Y1YJZ9"/>
<feature type="compositionally biased region" description="Polar residues" evidence="1">
    <location>
        <begin position="1"/>
        <end position="18"/>
    </location>
</feature>
<proteinExistence type="predicted"/>
<dbReference type="EMBL" id="MCFA01000222">
    <property type="protein sequence ID" value="ORX98076.1"/>
    <property type="molecule type" value="Genomic_DNA"/>
</dbReference>
<dbReference type="Proteomes" id="UP000193144">
    <property type="component" value="Unassembled WGS sequence"/>
</dbReference>
<keyword evidence="3" id="KW-1185">Reference proteome</keyword>
<accession>A0A1Y1YJZ9</accession>
<name>A0A1Y1YJZ9_9PLEO</name>
<evidence type="ECO:0000313" key="3">
    <source>
        <dbReference type="Proteomes" id="UP000193144"/>
    </source>
</evidence>
<organism evidence="2 3">
    <name type="scientific">Clohesyomyces aquaticus</name>
    <dbReference type="NCBI Taxonomy" id="1231657"/>
    <lineage>
        <taxon>Eukaryota</taxon>
        <taxon>Fungi</taxon>
        <taxon>Dikarya</taxon>
        <taxon>Ascomycota</taxon>
        <taxon>Pezizomycotina</taxon>
        <taxon>Dothideomycetes</taxon>
        <taxon>Pleosporomycetidae</taxon>
        <taxon>Pleosporales</taxon>
        <taxon>Lindgomycetaceae</taxon>
        <taxon>Clohesyomyces</taxon>
    </lineage>
</organism>
<evidence type="ECO:0008006" key="4">
    <source>
        <dbReference type="Google" id="ProtNLM"/>
    </source>
</evidence>
<evidence type="ECO:0000313" key="2">
    <source>
        <dbReference type="EMBL" id="ORX98076.1"/>
    </source>
</evidence>
<protein>
    <recommendedName>
        <fullName evidence="4">Autophagy-related protein 6</fullName>
    </recommendedName>
</protein>
<feature type="compositionally biased region" description="Low complexity" evidence="1">
    <location>
        <begin position="47"/>
        <end position="70"/>
    </location>
</feature>
<feature type="region of interest" description="Disordered" evidence="1">
    <location>
        <begin position="1"/>
        <end position="74"/>
    </location>
</feature>
<dbReference type="STRING" id="1231657.A0A1Y1YJZ9"/>